<evidence type="ECO:0000313" key="3">
    <source>
        <dbReference type="Proteomes" id="UP000002255"/>
    </source>
</evidence>
<dbReference type="Proteomes" id="UP000002255">
    <property type="component" value="Chromosome"/>
</dbReference>
<dbReference type="KEGG" id="xce:Xcel_2801"/>
<dbReference type="EMBL" id="CP001821">
    <property type="protein sequence ID" value="ACZ31815.1"/>
    <property type="molecule type" value="Genomic_DNA"/>
</dbReference>
<name>D1BYE3_XYLCX</name>
<dbReference type="HOGENOM" id="CLU_2830352_0_0_11"/>
<evidence type="ECO:0000313" key="2">
    <source>
        <dbReference type="EMBL" id="ACZ31815.1"/>
    </source>
</evidence>
<feature type="region of interest" description="Disordered" evidence="1">
    <location>
        <begin position="39"/>
        <end position="66"/>
    </location>
</feature>
<dbReference type="AlphaFoldDB" id="D1BYE3"/>
<sequence>MGGTREQGVETETEVDVEIEVVVSATVKAPDHESFVEQMEHAARGEEGAYPADDPDLSGEDRFDAG</sequence>
<dbReference type="STRING" id="446471.Xcel_2801"/>
<organism evidence="2 3">
    <name type="scientific">Xylanimonas cellulosilytica (strain DSM 15894 / JCM 12276 / CECT 5975 / KCTC 9989 / LMG 20990 / NBRC 107835 / XIL07)</name>
    <dbReference type="NCBI Taxonomy" id="446471"/>
    <lineage>
        <taxon>Bacteria</taxon>
        <taxon>Bacillati</taxon>
        <taxon>Actinomycetota</taxon>
        <taxon>Actinomycetes</taxon>
        <taxon>Micrococcales</taxon>
        <taxon>Promicromonosporaceae</taxon>
        <taxon>Xylanimonas</taxon>
    </lineage>
</organism>
<proteinExistence type="predicted"/>
<evidence type="ECO:0000256" key="1">
    <source>
        <dbReference type="SAM" id="MobiDB-lite"/>
    </source>
</evidence>
<gene>
    <name evidence="2" type="ordered locus">Xcel_2801</name>
</gene>
<reference evidence="2 3" key="2">
    <citation type="journal article" date="2010" name="Stand. Genomic Sci.">
        <title>Complete genome sequence of Xylanimonas cellulosilytica type strain (XIL07).</title>
        <authorList>
            <person name="Foster B."/>
            <person name="Pukall R."/>
            <person name="Abt B."/>
            <person name="Nolan M."/>
            <person name="Glavina Del Rio T."/>
            <person name="Chen F."/>
            <person name="Lucas S."/>
            <person name="Tice H."/>
            <person name="Pitluck S."/>
            <person name="Cheng J.-F."/>
            <person name="Chertkov O."/>
            <person name="Brettin T."/>
            <person name="Han C."/>
            <person name="Detter J.C."/>
            <person name="Bruce D."/>
            <person name="Goodwin L."/>
            <person name="Ivanova N."/>
            <person name="Mavromatis K."/>
            <person name="Pati A."/>
            <person name="Mikhailova N."/>
            <person name="Chen A."/>
            <person name="Palaniappan K."/>
            <person name="Land M."/>
            <person name="Hauser L."/>
            <person name="Chang Y.-J."/>
            <person name="Jeffries C.D."/>
            <person name="Chain P."/>
            <person name="Rohde M."/>
            <person name="Goeker M."/>
            <person name="Bristow J."/>
            <person name="Eisen J.A."/>
            <person name="Markowitz V."/>
            <person name="Hugenholtz P."/>
            <person name="Kyrpides N.C."/>
            <person name="Klenk H.-P."/>
            <person name="Lapidus A."/>
        </authorList>
    </citation>
    <scope>NUCLEOTIDE SEQUENCE [LARGE SCALE GENOMIC DNA]</scope>
    <source>
        <strain evidence="3">DSM 15894 / CECT 5975 / LMG 20990 / XIL07</strain>
    </source>
</reference>
<reference evidence="3" key="1">
    <citation type="submission" date="2009-11" db="EMBL/GenBank/DDBJ databases">
        <title>The complete chromosome of Xylanimonas cellulosilytica DSM 15894.</title>
        <authorList>
            <consortium name="US DOE Joint Genome Institute (JGI-PGF)"/>
            <person name="Lucas S."/>
            <person name="Copeland A."/>
            <person name="Lapidus A."/>
            <person name="Glavina del Rio T."/>
            <person name="Dalin E."/>
            <person name="Tice H."/>
            <person name="Bruce D."/>
            <person name="Goodwin L."/>
            <person name="Pitluck S."/>
            <person name="Kyrpides N."/>
            <person name="Mavromatis K."/>
            <person name="Ivanova N."/>
            <person name="Mikhailova N."/>
            <person name="Foster B."/>
            <person name="Clum A."/>
            <person name="Brettin T."/>
            <person name="Detter J.C."/>
            <person name="Han C."/>
            <person name="Larimer F."/>
            <person name="Land M."/>
            <person name="Hauser L."/>
            <person name="Markowitz V."/>
            <person name="Cheng J.F."/>
            <person name="Hugenholtz P."/>
            <person name="Woyke T."/>
            <person name="Wu D."/>
            <person name="Gehrich-Schroeter G."/>
            <person name="Schneider S."/>
            <person name="Pukall S.R."/>
            <person name="Klenk H.P."/>
            <person name="Eisen J.A."/>
        </authorList>
    </citation>
    <scope>NUCLEOTIDE SEQUENCE [LARGE SCALE GENOMIC DNA]</scope>
    <source>
        <strain evidence="3">DSM 15894 / CECT 5975 / LMG 20990 / XIL07</strain>
    </source>
</reference>
<keyword evidence="3" id="KW-1185">Reference proteome</keyword>
<accession>D1BYE3</accession>
<protein>
    <submittedName>
        <fullName evidence="2">Uncharacterized protein</fullName>
    </submittedName>
</protein>
<dbReference type="RefSeq" id="WP_012879557.1">
    <property type="nucleotide sequence ID" value="NC_013530.1"/>
</dbReference>